<proteinExistence type="predicted"/>
<reference evidence="2 3" key="1">
    <citation type="journal article" date="2023" name="G3 (Bethesda)">
        <title>A chromosome-level genome assembly of Zasmidium syzygii isolated from banana leaves.</title>
        <authorList>
            <person name="van Westerhoven A.C."/>
            <person name="Mehrabi R."/>
            <person name="Talebi R."/>
            <person name="Steentjes M.B.F."/>
            <person name="Corcolon B."/>
            <person name="Chong P.A."/>
            <person name="Kema G.H.J."/>
            <person name="Seidl M.F."/>
        </authorList>
    </citation>
    <scope>NUCLEOTIDE SEQUENCE [LARGE SCALE GENOMIC DNA]</scope>
    <source>
        <strain evidence="2 3">P124</strain>
    </source>
</reference>
<evidence type="ECO:0000313" key="3">
    <source>
        <dbReference type="Proteomes" id="UP001305779"/>
    </source>
</evidence>
<dbReference type="PANTHER" id="PTHR39475:SF1">
    <property type="entry name" value="CONIDIATION-SPECIFIC PROTEIN 6"/>
    <property type="match status" value="1"/>
</dbReference>
<dbReference type="PANTHER" id="PTHR39475">
    <property type="entry name" value="CONIDIATION-SPECIFIC PROTEIN 6"/>
    <property type="match status" value="1"/>
</dbReference>
<name>A0ABR0DYK6_ZASCE</name>
<organism evidence="2 3">
    <name type="scientific">Zasmidium cellare</name>
    <name type="common">Wine cellar mold</name>
    <name type="synonym">Racodium cellare</name>
    <dbReference type="NCBI Taxonomy" id="395010"/>
    <lineage>
        <taxon>Eukaryota</taxon>
        <taxon>Fungi</taxon>
        <taxon>Dikarya</taxon>
        <taxon>Ascomycota</taxon>
        <taxon>Pezizomycotina</taxon>
        <taxon>Dothideomycetes</taxon>
        <taxon>Dothideomycetidae</taxon>
        <taxon>Mycosphaerellales</taxon>
        <taxon>Mycosphaerellaceae</taxon>
        <taxon>Zasmidium</taxon>
    </lineage>
</organism>
<feature type="region of interest" description="Disordered" evidence="1">
    <location>
        <begin position="1"/>
        <end position="116"/>
    </location>
</feature>
<accession>A0ABR0DYK6</accession>
<feature type="compositionally biased region" description="Basic and acidic residues" evidence="1">
    <location>
        <begin position="10"/>
        <end position="32"/>
    </location>
</feature>
<dbReference type="Proteomes" id="UP001305779">
    <property type="component" value="Unassembled WGS sequence"/>
</dbReference>
<feature type="compositionally biased region" description="Basic and acidic residues" evidence="1">
    <location>
        <begin position="39"/>
        <end position="76"/>
    </location>
</feature>
<protein>
    <submittedName>
        <fullName evidence="2">Uncharacterized protein</fullName>
    </submittedName>
</protein>
<feature type="compositionally biased region" description="Basic and acidic residues" evidence="1">
    <location>
        <begin position="85"/>
        <end position="100"/>
    </location>
</feature>
<evidence type="ECO:0000256" key="1">
    <source>
        <dbReference type="SAM" id="MobiDB-lite"/>
    </source>
</evidence>
<comment type="caution">
    <text evidence="2">The sequence shown here is derived from an EMBL/GenBank/DDBJ whole genome shotgun (WGS) entry which is preliminary data.</text>
</comment>
<dbReference type="EMBL" id="JAXOVC010000014">
    <property type="protein sequence ID" value="KAK4494225.1"/>
    <property type="molecule type" value="Genomic_DNA"/>
</dbReference>
<sequence>MSSNVGNRALYEDGDQKNVPQSERDQGDRFKEGQPNSHKALDSKDERSIANKLAREEKRENEPEGEKSQEARESKIDSTLPAKNHGNEPSKGAKIDQQLKEEEEEELKKKGAFGPK</sequence>
<evidence type="ECO:0000313" key="2">
    <source>
        <dbReference type="EMBL" id="KAK4494225.1"/>
    </source>
</evidence>
<keyword evidence="3" id="KW-1185">Reference proteome</keyword>
<gene>
    <name evidence="2" type="ORF">PRZ48_014523</name>
</gene>